<evidence type="ECO:0000256" key="1">
    <source>
        <dbReference type="ARBA" id="ARBA00022801"/>
    </source>
</evidence>
<proteinExistence type="predicted"/>
<evidence type="ECO:0000313" key="4">
    <source>
        <dbReference type="Proteomes" id="UP000241462"/>
    </source>
</evidence>
<sequence>MCDFSRYGGRSNEWLAIEAELPHSAAGLNQDVLELQAAVNREREEIASSDMQVLSDRVKILDHSITTRDGANIESRSYRPALRDEHEKLPTYMHLHGGGFLFGTLASEDAICSRIAVNASVVVLNVNYRHTPKFTYPTAWNDTEDAFVWLHANIAKLGGDNRKVILGGISAGAQLVAAVTLGKHLQNLGAAAQACPSIAGQVLMIPCLVHMDCYDGHMSRMVNQSVSSYVENADAPILPQSIITKFLSLLKVDNPEPQDLALNPGNVTPEQVKGLPPTIIGVAGLDPLRDEGLLYAKMLTEAEVPTKTHIFPGLPHGFRRYGNKLSESKRWDKVIEDGIIWAIKGPKSSKDFTIEDK</sequence>
<gene>
    <name evidence="3" type="ORF">BD289DRAFT_394568</name>
</gene>
<evidence type="ECO:0000259" key="2">
    <source>
        <dbReference type="Pfam" id="PF07859"/>
    </source>
</evidence>
<evidence type="ECO:0000313" key="3">
    <source>
        <dbReference type="EMBL" id="PSR80537.1"/>
    </source>
</evidence>
<dbReference type="Gene3D" id="3.40.50.1820">
    <property type="entry name" value="alpha/beta hydrolase"/>
    <property type="match status" value="1"/>
</dbReference>
<dbReference type="InterPro" id="IPR013094">
    <property type="entry name" value="AB_hydrolase_3"/>
</dbReference>
<keyword evidence="1 3" id="KW-0378">Hydrolase</keyword>
<feature type="domain" description="Alpha/beta hydrolase fold-3" evidence="2">
    <location>
        <begin position="93"/>
        <end position="318"/>
    </location>
</feature>
<dbReference type="PANTHER" id="PTHR48081">
    <property type="entry name" value="AB HYDROLASE SUPERFAMILY PROTEIN C4A8.06C"/>
    <property type="match status" value="1"/>
</dbReference>
<dbReference type="Proteomes" id="UP000241462">
    <property type="component" value="Unassembled WGS sequence"/>
</dbReference>
<keyword evidence="4" id="KW-1185">Reference proteome</keyword>
<dbReference type="AlphaFoldDB" id="A0A2T3A0G7"/>
<organism evidence="3 4">
    <name type="scientific">Coniella lustricola</name>
    <dbReference type="NCBI Taxonomy" id="2025994"/>
    <lineage>
        <taxon>Eukaryota</taxon>
        <taxon>Fungi</taxon>
        <taxon>Dikarya</taxon>
        <taxon>Ascomycota</taxon>
        <taxon>Pezizomycotina</taxon>
        <taxon>Sordariomycetes</taxon>
        <taxon>Sordariomycetidae</taxon>
        <taxon>Diaporthales</taxon>
        <taxon>Schizoparmaceae</taxon>
        <taxon>Coniella</taxon>
    </lineage>
</organism>
<dbReference type="SUPFAM" id="SSF53474">
    <property type="entry name" value="alpha/beta-Hydrolases"/>
    <property type="match status" value="1"/>
</dbReference>
<dbReference type="InterPro" id="IPR050300">
    <property type="entry name" value="GDXG_lipolytic_enzyme"/>
</dbReference>
<dbReference type="STRING" id="2025994.A0A2T3A0G7"/>
<name>A0A2T3A0G7_9PEZI</name>
<reference evidence="3 4" key="1">
    <citation type="journal article" date="2018" name="Mycol. Prog.">
        <title>Coniella lustricola, a new species from submerged detritus.</title>
        <authorList>
            <person name="Raudabaugh D.B."/>
            <person name="Iturriaga T."/>
            <person name="Carver A."/>
            <person name="Mondo S."/>
            <person name="Pangilinan J."/>
            <person name="Lipzen A."/>
            <person name="He G."/>
            <person name="Amirebrahimi M."/>
            <person name="Grigoriev I.V."/>
            <person name="Miller A.N."/>
        </authorList>
    </citation>
    <scope>NUCLEOTIDE SEQUENCE [LARGE SCALE GENOMIC DNA]</scope>
    <source>
        <strain evidence="3 4">B22-T-1</strain>
    </source>
</reference>
<dbReference type="InParanoid" id="A0A2T3A0G7"/>
<dbReference type="PANTHER" id="PTHR48081:SF8">
    <property type="entry name" value="ALPHA_BETA HYDROLASE FOLD-3 DOMAIN-CONTAINING PROTEIN-RELATED"/>
    <property type="match status" value="1"/>
</dbReference>
<dbReference type="Pfam" id="PF07859">
    <property type="entry name" value="Abhydrolase_3"/>
    <property type="match status" value="1"/>
</dbReference>
<accession>A0A2T3A0G7</accession>
<dbReference type="InterPro" id="IPR029058">
    <property type="entry name" value="AB_hydrolase_fold"/>
</dbReference>
<dbReference type="OrthoDB" id="408631at2759"/>
<dbReference type="GO" id="GO:0016787">
    <property type="term" value="F:hydrolase activity"/>
    <property type="evidence" value="ECO:0007669"/>
    <property type="project" value="UniProtKB-KW"/>
</dbReference>
<protein>
    <submittedName>
        <fullName evidence="3">Alpha/Beta hydrolase protein</fullName>
    </submittedName>
</protein>
<dbReference type="EMBL" id="KZ678527">
    <property type="protein sequence ID" value="PSR80537.1"/>
    <property type="molecule type" value="Genomic_DNA"/>
</dbReference>